<evidence type="ECO:0000256" key="3">
    <source>
        <dbReference type="PROSITE-ProRule" id="PRU00317"/>
    </source>
</evidence>
<feature type="domain" description="PUM-HD" evidence="6">
    <location>
        <begin position="163"/>
        <end position="533"/>
    </location>
</feature>
<dbReference type="eggNOG" id="KOG2050">
    <property type="taxonomic scope" value="Eukaryota"/>
</dbReference>
<dbReference type="SUPFAM" id="SSF48371">
    <property type="entry name" value="ARM repeat"/>
    <property type="match status" value="1"/>
</dbReference>
<dbReference type="SMART" id="SM00025">
    <property type="entry name" value="Pumilio"/>
    <property type="match status" value="6"/>
</dbReference>
<dbReference type="AlphaFoldDB" id="A5DTE7"/>
<dbReference type="PROSITE" id="PS50302">
    <property type="entry name" value="PUM"/>
    <property type="match status" value="3"/>
</dbReference>
<dbReference type="InterPro" id="IPR011989">
    <property type="entry name" value="ARM-like"/>
</dbReference>
<dbReference type="InterPro" id="IPR012959">
    <property type="entry name" value="CPL_dom"/>
</dbReference>
<feature type="coiled-coil region" evidence="4">
    <location>
        <begin position="674"/>
        <end position="701"/>
    </location>
</feature>
<evidence type="ECO:0000256" key="5">
    <source>
        <dbReference type="SAM" id="MobiDB-lite"/>
    </source>
</evidence>
<proteinExistence type="predicted"/>
<dbReference type="GO" id="GO:0050821">
    <property type="term" value="P:protein stabilization"/>
    <property type="evidence" value="ECO:0007669"/>
    <property type="project" value="EnsemblFungi"/>
</dbReference>
<evidence type="ECO:0000256" key="1">
    <source>
        <dbReference type="ARBA" id="ARBA00022737"/>
    </source>
</evidence>
<protein>
    <submittedName>
        <fullName evidence="7">Protein PUF6</fullName>
    </submittedName>
</protein>
<dbReference type="OrthoDB" id="497380at2759"/>
<dbReference type="InParanoid" id="A5DTE7"/>
<dbReference type="Gene3D" id="1.25.10.10">
    <property type="entry name" value="Leucine-rich Repeat Variant"/>
    <property type="match status" value="1"/>
</dbReference>
<dbReference type="VEuPathDB" id="FungiDB:LELG_00633"/>
<dbReference type="PANTHER" id="PTHR13389:SF0">
    <property type="entry name" value="PUMILIO HOMOLOG 3"/>
    <property type="match status" value="1"/>
</dbReference>
<dbReference type="STRING" id="379508.A5DTE7"/>
<reference evidence="7 8" key="1">
    <citation type="journal article" date="2009" name="Nature">
        <title>Evolution of pathogenicity and sexual reproduction in eight Candida genomes.</title>
        <authorList>
            <person name="Butler G."/>
            <person name="Rasmussen M.D."/>
            <person name="Lin M.F."/>
            <person name="Santos M.A."/>
            <person name="Sakthikumar S."/>
            <person name="Munro C.A."/>
            <person name="Rheinbay E."/>
            <person name="Grabherr M."/>
            <person name="Forche A."/>
            <person name="Reedy J.L."/>
            <person name="Agrafioti I."/>
            <person name="Arnaud M.B."/>
            <person name="Bates S."/>
            <person name="Brown A.J."/>
            <person name="Brunke S."/>
            <person name="Costanzo M.C."/>
            <person name="Fitzpatrick D.A."/>
            <person name="de Groot P.W."/>
            <person name="Harris D."/>
            <person name="Hoyer L.L."/>
            <person name="Hube B."/>
            <person name="Klis F.M."/>
            <person name="Kodira C."/>
            <person name="Lennard N."/>
            <person name="Logue M.E."/>
            <person name="Martin R."/>
            <person name="Neiman A.M."/>
            <person name="Nikolaou E."/>
            <person name="Quail M.A."/>
            <person name="Quinn J."/>
            <person name="Santos M.C."/>
            <person name="Schmitzberger F.F."/>
            <person name="Sherlock G."/>
            <person name="Shah P."/>
            <person name="Silverstein K.A."/>
            <person name="Skrzypek M.S."/>
            <person name="Soll D."/>
            <person name="Staggs R."/>
            <person name="Stansfield I."/>
            <person name="Stumpf M.P."/>
            <person name="Sudbery P.E."/>
            <person name="Srikantha T."/>
            <person name="Zeng Q."/>
            <person name="Berman J."/>
            <person name="Berriman M."/>
            <person name="Heitman J."/>
            <person name="Gow N.A."/>
            <person name="Lorenz M.C."/>
            <person name="Birren B.W."/>
            <person name="Kellis M."/>
            <person name="Cuomo C.A."/>
        </authorList>
    </citation>
    <scope>NUCLEOTIDE SEQUENCE [LARGE SCALE GENOMIC DNA]</scope>
    <source>
        <strain evidence="8">ATCC 11503 / BCRC 21390 / CBS 2605 / JCM 1781 / NBRC 1676 / NRRL YB-4239</strain>
    </source>
</reference>
<name>A5DTE7_LODEL</name>
<feature type="compositionally biased region" description="Polar residues" evidence="5">
    <location>
        <begin position="14"/>
        <end position="31"/>
    </location>
</feature>
<feature type="compositionally biased region" description="Basic and acidic residues" evidence="5">
    <location>
        <begin position="126"/>
        <end position="152"/>
    </location>
</feature>
<sequence>MGNKNKGAKRQLENAVSEQNTLKRSKQNNGSKKLPSPPSEDEIVLEENSEVSSEDDLSISEGGDDDDDDEDDDDDDDDEDDEEDDDEDDEEDDELDELDDLDDNEAEGRDDDEDEDEDNDKDSEDNDKPVDPNKKTSKEQHSEQRKLLGERKLQRKAGAQVQEIKRIWEKLRVTKPAPTKQQRDKLCDEMWELSEDVINDLVLKHDASRVVQTLIKYSSKERRDKIVNALKGSFYQLATSAYGKYLLIKILHYGSKESRALVVNELHGKLRKLMRHREGAYVVEDLFVLYSTAEQKQQMIREFWGSEYAVFKESGKGKTVLEVTNESSEKKQLIMHNLFGTIKASVEKGSTGFQILHAAMKEYVTILAADLDTNDSAIREFIDLLSEQFAELVHTQEGSEVACTLLAMANAKERKGLVKSLKTHQNELIKNEYGNLVLIALFMTVDDTVLTYKSFGGEMFTPELLPELIQDKFSRRPILYILKGLDGRYFAPNVKQSLLRYEELAYKKTSKKDKKVKRNELLNKSIEPIYKALQPSLEDSALASLLSNNMAAQFISELILTTTENEKVNTELRPELLKAIIKNAIQGDVLEDYHLLNKARFTTRLIKALVQGSEYKFDNDTKKVVEVEDSVNIPGTGAQFAEEIADVIVQSGKSAEWTSGQPAFVFVSVLEVLLLAKSKHAEALKKELKKHKKKMLKEEDKGSKLLLEFI</sequence>
<feature type="repeat" description="Pumilio" evidence="3">
    <location>
        <begin position="265"/>
        <end position="301"/>
    </location>
</feature>
<evidence type="ECO:0000313" key="8">
    <source>
        <dbReference type="Proteomes" id="UP000001996"/>
    </source>
</evidence>
<organism evidence="7 8">
    <name type="scientific">Lodderomyces elongisporus (strain ATCC 11503 / CBS 2605 / JCM 1781 / NBRC 1676 / NRRL YB-4239)</name>
    <name type="common">Yeast</name>
    <name type="synonym">Saccharomyces elongisporus</name>
    <dbReference type="NCBI Taxonomy" id="379508"/>
    <lineage>
        <taxon>Eukaryota</taxon>
        <taxon>Fungi</taxon>
        <taxon>Dikarya</taxon>
        <taxon>Ascomycota</taxon>
        <taxon>Saccharomycotina</taxon>
        <taxon>Pichiomycetes</taxon>
        <taxon>Debaryomycetaceae</taxon>
        <taxon>Candida/Lodderomyces clade</taxon>
        <taxon>Lodderomyces</taxon>
    </lineage>
</organism>
<dbReference type="GO" id="GO:0042273">
    <property type="term" value="P:ribosomal large subunit biogenesis"/>
    <property type="evidence" value="ECO:0007669"/>
    <property type="project" value="EnsemblFungi"/>
</dbReference>
<dbReference type="PANTHER" id="PTHR13389">
    <property type="entry name" value="PUMILIO HOMOLOG 3"/>
    <property type="match status" value="1"/>
</dbReference>
<dbReference type="KEGG" id="lel:PVL30_000614"/>
<keyword evidence="4" id="KW-0175">Coiled coil</keyword>
<accession>A5DTE7</accession>
<dbReference type="HOGENOM" id="CLU_013994_1_0_1"/>
<dbReference type="Proteomes" id="UP000001996">
    <property type="component" value="Unassembled WGS sequence"/>
</dbReference>
<dbReference type="GO" id="GO:0048027">
    <property type="term" value="F:mRNA 5'-UTR binding"/>
    <property type="evidence" value="ECO:0007669"/>
    <property type="project" value="EnsemblFungi"/>
</dbReference>
<evidence type="ECO:0000259" key="6">
    <source>
        <dbReference type="PROSITE" id="PS50303"/>
    </source>
</evidence>
<dbReference type="OMA" id="NMAAQFI"/>
<dbReference type="InterPro" id="IPR001313">
    <property type="entry name" value="Pumilio_RNA-bd_rpt"/>
</dbReference>
<dbReference type="Pfam" id="PF08144">
    <property type="entry name" value="CPL"/>
    <property type="match status" value="1"/>
</dbReference>
<keyword evidence="1" id="KW-0677">Repeat</keyword>
<dbReference type="GO" id="GO:0070180">
    <property type="term" value="F:large ribosomal subunit rRNA binding"/>
    <property type="evidence" value="ECO:0007669"/>
    <property type="project" value="EnsemblFungi"/>
</dbReference>
<dbReference type="EMBL" id="CH981524">
    <property type="protein sequence ID" value="EDK42455.1"/>
    <property type="molecule type" value="Genomic_DNA"/>
</dbReference>
<feature type="region of interest" description="Disordered" evidence="5">
    <location>
        <begin position="1"/>
        <end position="154"/>
    </location>
</feature>
<dbReference type="GeneID" id="5235278"/>
<dbReference type="InterPro" id="IPR016024">
    <property type="entry name" value="ARM-type_fold"/>
</dbReference>
<evidence type="ECO:0000256" key="4">
    <source>
        <dbReference type="SAM" id="Coils"/>
    </source>
</evidence>
<dbReference type="GO" id="GO:0101031">
    <property type="term" value="C:protein folding chaperone complex"/>
    <property type="evidence" value="ECO:0007669"/>
    <property type="project" value="EnsemblFungi"/>
</dbReference>
<dbReference type="GO" id="GO:0005730">
    <property type="term" value="C:nucleolus"/>
    <property type="evidence" value="ECO:0007669"/>
    <property type="project" value="TreeGrafter"/>
</dbReference>
<evidence type="ECO:0000256" key="2">
    <source>
        <dbReference type="ARBA" id="ARBA00022884"/>
    </source>
</evidence>
<evidence type="ECO:0000313" key="7">
    <source>
        <dbReference type="EMBL" id="EDK42455.1"/>
    </source>
</evidence>
<feature type="repeat" description="Pumilio" evidence="3">
    <location>
        <begin position="192"/>
        <end position="228"/>
    </location>
</feature>
<dbReference type="GO" id="GO:0015934">
    <property type="term" value="C:large ribosomal subunit"/>
    <property type="evidence" value="ECO:0007669"/>
    <property type="project" value="EnsemblFungi"/>
</dbReference>
<dbReference type="InterPro" id="IPR033133">
    <property type="entry name" value="PUM-HD"/>
</dbReference>
<keyword evidence="2" id="KW-0694">RNA-binding</keyword>
<feature type="repeat" description="Pumilio" evidence="3">
    <location>
        <begin position="229"/>
        <end position="264"/>
    </location>
</feature>
<dbReference type="PROSITE" id="PS50303">
    <property type="entry name" value="PUM_HD"/>
    <property type="match status" value="1"/>
</dbReference>
<dbReference type="Pfam" id="PF00806">
    <property type="entry name" value="PUF"/>
    <property type="match status" value="2"/>
</dbReference>
<feature type="compositionally biased region" description="Acidic residues" evidence="5">
    <location>
        <begin position="39"/>
        <end position="125"/>
    </location>
</feature>
<dbReference type="GO" id="GO:0003730">
    <property type="term" value="F:mRNA 3'-UTR binding"/>
    <property type="evidence" value="ECO:0007669"/>
    <property type="project" value="EnsemblFungi"/>
</dbReference>
<dbReference type="GO" id="GO:0030687">
    <property type="term" value="C:preribosome, large subunit precursor"/>
    <property type="evidence" value="ECO:0007669"/>
    <property type="project" value="EnsemblFungi"/>
</dbReference>
<gene>
    <name evidence="7" type="ORF">LELG_00633</name>
</gene>
<keyword evidence="8" id="KW-1185">Reference proteome</keyword>
<dbReference type="FunCoup" id="A5DTE7">
    <property type="interactions" value="955"/>
</dbReference>
<dbReference type="InterPro" id="IPR040059">
    <property type="entry name" value="PUM3"/>
</dbReference>
<dbReference type="GO" id="GO:0000900">
    <property type="term" value="F:mRNA regulatory element binding translation repressor activity"/>
    <property type="evidence" value="ECO:0007669"/>
    <property type="project" value="EnsemblFungi"/>
</dbReference>